<gene>
    <name evidence="1" type="ORF">SAMN05421824_0988</name>
</gene>
<dbReference type="GO" id="GO:0016301">
    <property type="term" value="F:kinase activity"/>
    <property type="evidence" value="ECO:0007669"/>
    <property type="project" value="UniProtKB-KW"/>
</dbReference>
<dbReference type="InterPro" id="IPR014721">
    <property type="entry name" value="Ribsml_uS5_D2-typ_fold_subgr"/>
</dbReference>
<dbReference type="RefSeq" id="WP_092576285.1">
    <property type="nucleotide sequence ID" value="NZ_FOFN01000001.1"/>
</dbReference>
<dbReference type="SUPFAM" id="SSF54211">
    <property type="entry name" value="Ribosomal protein S5 domain 2-like"/>
    <property type="match status" value="1"/>
</dbReference>
<sequence>MNSSSQTFRSNGKLLLTGEYVVLDGAIALAAPTKQGQSLYVETIIDQKIHWKSFDENGNCWFDAEFNTVDFEVLKHTSTGLNTSIQHINIAQRLKQILSAVNTLNPDFLNTHNGYKVETHLDFPNNWGLGTSSTLINNIAQWANVDAFKLLELTFGGSGYDIACAQHNTAITYQLLNGTPIVKPVVFNPSFKNHLYFVYLNKKQNSRDGIAHYKTFQQDLGSVISDITTITTRMISCENLKEFQELLFTHEQVISKIIRQDTVTSILFSDFDGALKSLGAWGGDFILAASEQDPSSYFIKKGFHTVIPYRDMIL</sequence>
<keyword evidence="1" id="KW-0808">Transferase</keyword>
<dbReference type="NCBIfam" id="NF040656">
    <property type="entry name" value="GHMP_GYDIA"/>
    <property type="match status" value="1"/>
</dbReference>
<dbReference type="OrthoDB" id="5288719at2"/>
<keyword evidence="1" id="KW-0418">Kinase</keyword>
<name>A0A1H9CR81_9FLAO</name>
<accession>A0A1H9CR81</accession>
<dbReference type="Gene3D" id="3.30.230.10">
    <property type="match status" value="1"/>
</dbReference>
<dbReference type="InterPro" id="IPR020568">
    <property type="entry name" value="Ribosomal_Su5_D2-typ_SF"/>
</dbReference>
<dbReference type="EMBL" id="FOFN01000001">
    <property type="protein sequence ID" value="SEQ03674.1"/>
    <property type="molecule type" value="Genomic_DNA"/>
</dbReference>
<keyword evidence="2" id="KW-1185">Reference proteome</keyword>
<evidence type="ECO:0000313" key="1">
    <source>
        <dbReference type="EMBL" id="SEQ03674.1"/>
    </source>
</evidence>
<dbReference type="STRING" id="419940.SAMN05421824_0988"/>
<dbReference type="InterPro" id="IPR047765">
    <property type="entry name" value="GHMP_GYDIA-like"/>
</dbReference>
<organism evidence="1 2">
    <name type="scientific">Hyunsoonleella jejuensis</name>
    <dbReference type="NCBI Taxonomy" id="419940"/>
    <lineage>
        <taxon>Bacteria</taxon>
        <taxon>Pseudomonadati</taxon>
        <taxon>Bacteroidota</taxon>
        <taxon>Flavobacteriia</taxon>
        <taxon>Flavobacteriales</taxon>
        <taxon>Flavobacteriaceae</taxon>
    </lineage>
</organism>
<proteinExistence type="predicted"/>
<dbReference type="AlphaFoldDB" id="A0A1H9CR81"/>
<evidence type="ECO:0000313" key="2">
    <source>
        <dbReference type="Proteomes" id="UP000198999"/>
    </source>
</evidence>
<dbReference type="Proteomes" id="UP000198999">
    <property type="component" value="Unassembled WGS sequence"/>
</dbReference>
<protein>
    <submittedName>
        <fullName evidence="1">Mevalonate kinase</fullName>
    </submittedName>
</protein>
<reference evidence="1 2" key="1">
    <citation type="submission" date="2016-10" db="EMBL/GenBank/DDBJ databases">
        <authorList>
            <person name="de Groot N.N."/>
        </authorList>
    </citation>
    <scope>NUCLEOTIDE SEQUENCE [LARGE SCALE GENOMIC DNA]</scope>
    <source>
        <strain evidence="1 2">DSM 21035</strain>
    </source>
</reference>